<name>A0A2R5G1R7_9STRA</name>
<feature type="compositionally biased region" description="Polar residues" evidence="8">
    <location>
        <begin position="1"/>
        <end position="12"/>
    </location>
</feature>
<evidence type="ECO:0000256" key="4">
    <source>
        <dbReference type="ARBA" id="ARBA00023315"/>
    </source>
</evidence>
<evidence type="ECO:0000259" key="9">
    <source>
        <dbReference type="Pfam" id="PF03007"/>
    </source>
</evidence>
<dbReference type="InterPro" id="IPR004255">
    <property type="entry name" value="O-acyltransferase_WSD1_N"/>
</dbReference>
<dbReference type="InterPro" id="IPR009721">
    <property type="entry name" value="O-acyltransferase_WSD1_C"/>
</dbReference>
<feature type="domain" description="O-acyltransferase WSD1 C-terminal" evidence="10">
    <location>
        <begin position="391"/>
        <end position="529"/>
    </location>
</feature>
<keyword evidence="4" id="KW-0012">Acyltransferase</keyword>
<feature type="domain" description="O-acyltransferase WSD1-like N-terminal" evidence="9">
    <location>
        <begin position="123"/>
        <end position="341"/>
    </location>
</feature>
<comment type="catalytic activity">
    <reaction evidence="6">
        <text>a long chain fatty alcohol + a fatty acyl-CoA = a long-chain alcohol wax ester + CoA</text>
        <dbReference type="Rhea" id="RHEA:38443"/>
        <dbReference type="ChEBI" id="CHEBI:17135"/>
        <dbReference type="ChEBI" id="CHEBI:57287"/>
        <dbReference type="ChEBI" id="CHEBI:77636"/>
        <dbReference type="ChEBI" id="CHEBI:235323"/>
        <dbReference type="EC" id="2.3.1.75"/>
    </reaction>
</comment>
<dbReference type="OrthoDB" id="619536at2759"/>
<dbReference type="PANTHER" id="PTHR31650:SF1">
    <property type="entry name" value="WAX ESTER SYNTHASE_DIACYLGLYCEROL ACYLTRANSFERASE 4-RELATED"/>
    <property type="match status" value="1"/>
</dbReference>
<evidence type="ECO:0000256" key="7">
    <source>
        <dbReference type="ARBA" id="ARBA00048109"/>
    </source>
</evidence>
<sequence length="552" mass="61451">MASSDASAQVSTKVAPLDELELDPEVEVDELEEPEQTEDLGGDDDDDDDDDEVAEDDEFPYPDSLEAVPSGISLSRTVTNASRPGRKIRASITTRLVGNLQRESQAKASWVTGILFFDHDPGFERVQSVVAERLMVMPRFRARMKARSFPLPQKFHFVEVNLEDFDIDYHLQKVLADGDTPPTTNDVIHFVENMYNGWEPDLSKPLWQLLYVPRLDDGRACLITKISHAIGDGVSQIEVLMRMLDPASDEDEAAMIQASRPPMKRKKKATFGPLNRTRIFLGGLWSGVFNVFSASDPPNSLRPKNTSDVSGERRFAFTEKVPLPRMKEVKNKLEGATLNDVLILLLTLTMREYFIEAGDEAALSGAKVSAQFPISTRSRGEDPFRDDDPRNQFSYGFLKFYVTFKGSNIDLFWKIKRDLDKIKMSPAPFVTTRTAKVLVPILPLKVSNSTVLQAANKATAQLSNVAAPAHAVKIAGARVTDMSFLIFSPLALYVGILSYNNNVSASVCLDANLGVDPNLVAKHWGPQFEAFYEEVMSHDGMISSRRSCLDCF</sequence>
<comment type="caution">
    <text evidence="11">The sequence shown here is derived from an EMBL/GenBank/DDBJ whole genome shotgun (WGS) entry which is preliminary data.</text>
</comment>
<dbReference type="GO" id="GO:0019432">
    <property type="term" value="P:triglyceride biosynthetic process"/>
    <property type="evidence" value="ECO:0007669"/>
    <property type="project" value="UniProtKB-UniPathway"/>
</dbReference>
<dbReference type="PANTHER" id="PTHR31650">
    <property type="entry name" value="O-ACYLTRANSFERASE (WSD1-LIKE) FAMILY PROTEIN"/>
    <property type="match status" value="1"/>
</dbReference>
<evidence type="ECO:0000259" key="10">
    <source>
        <dbReference type="Pfam" id="PF06974"/>
    </source>
</evidence>
<evidence type="ECO:0000256" key="8">
    <source>
        <dbReference type="SAM" id="MobiDB-lite"/>
    </source>
</evidence>
<feature type="compositionally biased region" description="Acidic residues" evidence="8">
    <location>
        <begin position="18"/>
        <end position="60"/>
    </location>
</feature>
<reference evidence="11 12" key="1">
    <citation type="submission" date="2017-12" db="EMBL/GenBank/DDBJ databases">
        <title>Sequencing, de novo assembly and annotation of complete genome of a new Thraustochytrid species, strain FCC1311.</title>
        <authorList>
            <person name="Sedici K."/>
            <person name="Godart F."/>
            <person name="Aiese Cigliano R."/>
            <person name="Sanseverino W."/>
            <person name="Barakat M."/>
            <person name="Ortet P."/>
            <person name="Marechal E."/>
            <person name="Cagnac O."/>
            <person name="Amato A."/>
        </authorList>
    </citation>
    <scope>NUCLEOTIDE SEQUENCE [LARGE SCALE GENOMIC DNA]</scope>
</reference>
<proteinExistence type="inferred from homology"/>
<dbReference type="GO" id="GO:0004144">
    <property type="term" value="F:diacylglycerol O-acyltransferase activity"/>
    <property type="evidence" value="ECO:0007669"/>
    <property type="project" value="UniProtKB-EC"/>
</dbReference>
<dbReference type="Pfam" id="PF06974">
    <property type="entry name" value="WS_DGAT_C"/>
    <property type="match status" value="1"/>
</dbReference>
<dbReference type="InParanoid" id="A0A2R5G1R7"/>
<dbReference type="GO" id="GO:0005886">
    <property type="term" value="C:plasma membrane"/>
    <property type="evidence" value="ECO:0007669"/>
    <property type="project" value="TreeGrafter"/>
</dbReference>
<dbReference type="AlphaFoldDB" id="A0A2R5G1R7"/>
<dbReference type="GO" id="GO:0047196">
    <property type="term" value="F:long-chain-alcohol O-fatty-acyltransferase activity"/>
    <property type="evidence" value="ECO:0007669"/>
    <property type="project" value="UniProtKB-EC"/>
</dbReference>
<organism evidence="11 12">
    <name type="scientific">Hondaea fermentalgiana</name>
    <dbReference type="NCBI Taxonomy" id="2315210"/>
    <lineage>
        <taxon>Eukaryota</taxon>
        <taxon>Sar</taxon>
        <taxon>Stramenopiles</taxon>
        <taxon>Bigyra</taxon>
        <taxon>Labyrinthulomycetes</taxon>
        <taxon>Thraustochytrida</taxon>
        <taxon>Thraustochytriidae</taxon>
        <taxon>Hondaea</taxon>
    </lineage>
</organism>
<keyword evidence="12" id="KW-1185">Reference proteome</keyword>
<evidence type="ECO:0000313" key="11">
    <source>
        <dbReference type="EMBL" id="GBG24950.1"/>
    </source>
</evidence>
<evidence type="ECO:0000256" key="3">
    <source>
        <dbReference type="ARBA" id="ARBA00022679"/>
    </source>
</evidence>
<feature type="region of interest" description="Disordered" evidence="8">
    <location>
        <begin position="1"/>
        <end position="72"/>
    </location>
</feature>
<evidence type="ECO:0000313" key="12">
    <source>
        <dbReference type="Proteomes" id="UP000241890"/>
    </source>
</evidence>
<dbReference type="InterPro" id="IPR045034">
    <property type="entry name" value="O-acyltransferase_WSD1-like"/>
</dbReference>
<evidence type="ECO:0000256" key="6">
    <source>
        <dbReference type="ARBA" id="ARBA00047604"/>
    </source>
</evidence>
<gene>
    <name evidence="11" type="ORF">FCC1311_039011</name>
</gene>
<comment type="similarity">
    <text evidence="5">In the N-terminal section; belongs to the long-chain O-acyltransferase family.</text>
</comment>
<keyword evidence="3" id="KW-0808">Transferase</keyword>
<comment type="catalytic activity">
    <reaction evidence="7">
        <text>an acyl-CoA + a 1,2-diacyl-sn-glycerol = a triacyl-sn-glycerol + CoA</text>
        <dbReference type="Rhea" id="RHEA:10868"/>
        <dbReference type="ChEBI" id="CHEBI:17815"/>
        <dbReference type="ChEBI" id="CHEBI:57287"/>
        <dbReference type="ChEBI" id="CHEBI:58342"/>
        <dbReference type="ChEBI" id="CHEBI:64615"/>
        <dbReference type="EC" id="2.3.1.20"/>
    </reaction>
</comment>
<comment type="pathway">
    <text evidence="1">Glycerolipid metabolism; triacylglycerol biosynthesis.</text>
</comment>
<evidence type="ECO:0000256" key="2">
    <source>
        <dbReference type="ARBA" id="ARBA00005189"/>
    </source>
</evidence>
<evidence type="ECO:0000256" key="5">
    <source>
        <dbReference type="ARBA" id="ARBA00024360"/>
    </source>
</evidence>
<dbReference type="Proteomes" id="UP000241890">
    <property type="component" value="Unassembled WGS sequence"/>
</dbReference>
<comment type="pathway">
    <text evidence="2">Lipid metabolism.</text>
</comment>
<evidence type="ECO:0000256" key="1">
    <source>
        <dbReference type="ARBA" id="ARBA00004771"/>
    </source>
</evidence>
<dbReference type="EMBL" id="BEYU01000009">
    <property type="protein sequence ID" value="GBG24950.1"/>
    <property type="molecule type" value="Genomic_DNA"/>
</dbReference>
<dbReference type="UniPathway" id="UPA00282"/>
<protein>
    <submittedName>
        <fullName evidence="11">Uncharacterized protein</fullName>
    </submittedName>
</protein>
<dbReference type="Pfam" id="PF03007">
    <property type="entry name" value="WS_DGAT_cat"/>
    <property type="match status" value="1"/>
</dbReference>
<accession>A0A2R5G1R7</accession>